<organism evidence="2 3">
    <name type="scientific">Chelonia mydas</name>
    <name type="common">Green sea-turtle</name>
    <name type="synonym">Chelonia agassizi</name>
    <dbReference type="NCBI Taxonomy" id="8469"/>
    <lineage>
        <taxon>Eukaryota</taxon>
        <taxon>Metazoa</taxon>
        <taxon>Chordata</taxon>
        <taxon>Craniata</taxon>
        <taxon>Vertebrata</taxon>
        <taxon>Euteleostomi</taxon>
        <taxon>Archelosauria</taxon>
        <taxon>Testudinata</taxon>
        <taxon>Testudines</taxon>
        <taxon>Cryptodira</taxon>
        <taxon>Durocryptodira</taxon>
        <taxon>Americhelydia</taxon>
        <taxon>Chelonioidea</taxon>
        <taxon>Cheloniidae</taxon>
        <taxon>Chelonia</taxon>
    </lineage>
</organism>
<dbReference type="EMBL" id="KB523472">
    <property type="protein sequence ID" value="EMP36916.1"/>
    <property type="molecule type" value="Genomic_DNA"/>
</dbReference>
<sequence length="79" mass="8666">MAQRAQRSARYLLLGLYLEHIGHNCFFATESDRAGRECITKAFELPSQPEPPDTAGRSHRAAQQLPVNDGTCISSPSHG</sequence>
<name>M7BG83_CHEMY</name>
<accession>M7BG83</accession>
<dbReference type="AlphaFoldDB" id="M7BG83"/>
<evidence type="ECO:0000313" key="3">
    <source>
        <dbReference type="Proteomes" id="UP000031443"/>
    </source>
</evidence>
<evidence type="ECO:0000256" key="1">
    <source>
        <dbReference type="SAM" id="MobiDB-lite"/>
    </source>
</evidence>
<evidence type="ECO:0000313" key="2">
    <source>
        <dbReference type="EMBL" id="EMP36916.1"/>
    </source>
</evidence>
<feature type="region of interest" description="Disordered" evidence="1">
    <location>
        <begin position="44"/>
        <end position="79"/>
    </location>
</feature>
<gene>
    <name evidence="2" type="ORF">UY3_05896</name>
</gene>
<dbReference type="Proteomes" id="UP000031443">
    <property type="component" value="Unassembled WGS sequence"/>
</dbReference>
<protein>
    <submittedName>
        <fullName evidence="2">Uncharacterized protein</fullName>
    </submittedName>
</protein>
<keyword evidence="3" id="KW-1185">Reference proteome</keyword>
<proteinExistence type="predicted"/>
<reference evidence="3" key="1">
    <citation type="journal article" date="2013" name="Nat. Genet.">
        <title>The draft genomes of soft-shell turtle and green sea turtle yield insights into the development and evolution of the turtle-specific body plan.</title>
        <authorList>
            <person name="Wang Z."/>
            <person name="Pascual-Anaya J."/>
            <person name="Zadissa A."/>
            <person name="Li W."/>
            <person name="Niimura Y."/>
            <person name="Huang Z."/>
            <person name="Li C."/>
            <person name="White S."/>
            <person name="Xiong Z."/>
            <person name="Fang D."/>
            <person name="Wang B."/>
            <person name="Ming Y."/>
            <person name="Chen Y."/>
            <person name="Zheng Y."/>
            <person name="Kuraku S."/>
            <person name="Pignatelli M."/>
            <person name="Herrero J."/>
            <person name="Beal K."/>
            <person name="Nozawa M."/>
            <person name="Li Q."/>
            <person name="Wang J."/>
            <person name="Zhang H."/>
            <person name="Yu L."/>
            <person name="Shigenobu S."/>
            <person name="Wang J."/>
            <person name="Liu J."/>
            <person name="Flicek P."/>
            <person name="Searle S."/>
            <person name="Wang J."/>
            <person name="Kuratani S."/>
            <person name="Yin Y."/>
            <person name="Aken B."/>
            <person name="Zhang G."/>
            <person name="Irie N."/>
        </authorList>
    </citation>
    <scope>NUCLEOTIDE SEQUENCE [LARGE SCALE GENOMIC DNA]</scope>
</reference>